<dbReference type="AlphaFoldDB" id="A0A9D1NMM6"/>
<reference evidence="1" key="1">
    <citation type="submission" date="2020-10" db="EMBL/GenBank/DDBJ databases">
        <authorList>
            <person name="Gilroy R."/>
        </authorList>
    </citation>
    <scope>NUCLEOTIDE SEQUENCE</scope>
    <source>
        <strain evidence="1">35461</strain>
    </source>
</reference>
<evidence type="ECO:0000313" key="1">
    <source>
        <dbReference type="EMBL" id="HIV09437.1"/>
    </source>
</evidence>
<dbReference type="Proteomes" id="UP000886845">
    <property type="component" value="Unassembled WGS sequence"/>
</dbReference>
<sequence length="154" mass="16822">MELTQEQIEQVRRWLDEGASLSDVQARIRSEFGLHPTFFDVRMLVMDIGAQVKDKVVQVDADDVTKAKLPPKPGADAAPAAPGAVTVTVDAIQSAPGVLVSGSVTFSDGNKARWLFDQMGRFGLEPELPGYQPSAEDFRAFQTQLQAELSQRGY</sequence>
<organism evidence="1 2">
    <name type="scientific">Candidatus Spyradenecus faecavium</name>
    <dbReference type="NCBI Taxonomy" id="2840947"/>
    <lineage>
        <taxon>Bacteria</taxon>
        <taxon>Pseudomonadati</taxon>
        <taxon>Lentisphaerota</taxon>
        <taxon>Lentisphaeria</taxon>
        <taxon>Lentisphaerales</taxon>
        <taxon>Lentisphaeraceae</taxon>
        <taxon>Lentisphaeraceae incertae sedis</taxon>
        <taxon>Candidatus Spyradenecus</taxon>
    </lineage>
</organism>
<proteinExistence type="predicted"/>
<gene>
    <name evidence="1" type="ORF">IAC79_04915</name>
</gene>
<accession>A0A9D1NMM6</accession>
<protein>
    <submittedName>
        <fullName evidence="1">Uncharacterized protein</fullName>
    </submittedName>
</protein>
<name>A0A9D1NMM6_9BACT</name>
<comment type="caution">
    <text evidence="1">The sequence shown here is derived from an EMBL/GenBank/DDBJ whole genome shotgun (WGS) entry which is preliminary data.</text>
</comment>
<dbReference type="EMBL" id="DVOR01000156">
    <property type="protein sequence ID" value="HIV09437.1"/>
    <property type="molecule type" value="Genomic_DNA"/>
</dbReference>
<evidence type="ECO:0000313" key="2">
    <source>
        <dbReference type="Proteomes" id="UP000886845"/>
    </source>
</evidence>
<reference evidence="1" key="2">
    <citation type="journal article" date="2021" name="PeerJ">
        <title>Extensive microbial diversity within the chicken gut microbiome revealed by metagenomics and culture.</title>
        <authorList>
            <person name="Gilroy R."/>
            <person name="Ravi A."/>
            <person name="Getino M."/>
            <person name="Pursley I."/>
            <person name="Horton D.L."/>
            <person name="Alikhan N.F."/>
            <person name="Baker D."/>
            <person name="Gharbi K."/>
            <person name="Hall N."/>
            <person name="Watson M."/>
            <person name="Adriaenssens E.M."/>
            <person name="Foster-Nyarko E."/>
            <person name="Jarju S."/>
            <person name="Secka A."/>
            <person name="Antonio M."/>
            <person name="Oren A."/>
            <person name="Chaudhuri R.R."/>
            <person name="La Ragione R."/>
            <person name="Hildebrand F."/>
            <person name="Pallen M.J."/>
        </authorList>
    </citation>
    <scope>NUCLEOTIDE SEQUENCE</scope>
    <source>
        <strain evidence="1">35461</strain>
    </source>
</reference>